<dbReference type="Proteomes" id="UP000799755">
    <property type="component" value="Unassembled WGS sequence"/>
</dbReference>
<comment type="caution">
    <text evidence="1">The sequence shown here is derived from an EMBL/GenBank/DDBJ whole genome shotgun (WGS) entry which is preliminary data.</text>
</comment>
<accession>A0ACB6QIU5</accession>
<reference evidence="1" key="1">
    <citation type="journal article" date="2020" name="Stud. Mycol.">
        <title>101 Dothideomycetes genomes: a test case for predicting lifestyles and emergence of pathogens.</title>
        <authorList>
            <person name="Haridas S."/>
            <person name="Albert R."/>
            <person name="Binder M."/>
            <person name="Bloem J."/>
            <person name="Labutti K."/>
            <person name="Salamov A."/>
            <person name="Andreopoulos B."/>
            <person name="Baker S."/>
            <person name="Barry K."/>
            <person name="Bills G."/>
            <person name="Bluhm B."/>
            <person name="Cannon C."/>
            <person name="Castanera R."/>
            <person name="Culley D."/>
            <person name="Daum C."/>
            <person name="Ezra D."/>
            <person name="Gonzalez J."/>
            <person name="Henrissat B."/>
            <person name="Kuo A."/>
            <person name="Liang C."/>
            <person name="Lipzen A."/>
            <person name="Lutzoni F."/>
            <person name="Magnuson J."/>
            <person name="Mondo S."/>
            <person name="Nolan M."/>
            <person name="Ohm R."/>
            <person name="Pangilinan J."/>
            <person name="Park H.-J."/>
            <person name="Ramirez L."/>
            <person name="Alfaro M."/>
            <person name="Sun H."/>
            <person name="Tritt A."/>
            <person name="Yoshinaga Y."/>
            <person name="Zwiers L.-H."/>
            <person name="Turgeon B."/>
            <person name="Goodwin S."/>
            <person name="Spatafora J."/>
            <person name="Crous P."/>
            <person name="Grigoriev I."/>
        </authorList>
    </citation>
    <scope>NUCLEOTIDE SEQUENCE</scope>
    <source>
        <strain evidence="1">ATCC 200398</strain>
    </source>
</reference>
<proteinExistence type="predicted"/>
<evidence type="ECO:0000313" key="2">
    <source>
        <dbReference type="Proteomes" id="UP000799755"/>
    </source>
</evidence>
<keyword evidence="2" id="KW-1185">Reference proteome</keyword>
<evidence type="ECO:0000313" key="1">
    <source>
        <dbReference type="EMBL" id="KAF2466924.1"/>
    </source>
</evidence>
<name>A0ACB6QIU5_9PLEO</name>
<gene>
    <name evidence="1" type="ORF">BDR25DRAFT_358984</name>
</gene>
<dbReference type="EMBL" id="MU003522">
    <property type="protein sequence ID" value="KAF2466924.1"/>
    <property type="molecule type" value="Genomic_DNA"/>
</dbReference>
<sequence>MKSLLVWLSRCTYCLLYLVLGLKMIDKQEKAACVHTSNPIREQSPGRTIFSILAKSKTGKVFEFLSAPIQVIMVYVTSKVQEILHDEHAFAKIKNEKNAKTFHAQFPATCSFPASPNALPRFINERRSLRKLLADNFLSFGYQICEDFWLFPLVIYFRGNASFQSISKDGIRSQMAGGYDSENIRCASPLTFLFSILESLIETSQFMFRDQADTQVSFSAFRSFLFLHAFFSKPLTPTELRELALPTQSHPLLVGGNISEITSWTLTSLSYGILGSLPANSTSFLQYLCTNFSSLTSRYVDAFPITNGDITAFAKSAICDAAANPSTSPVVPEKVGGNAWYLKSYLAGIFTIQTYHGYLKNSTYMATMCYYLEETLLNGLWLPNYDIEPGSGVDVEGSFCASAGYYDRGPGFTYTNATVGTEVHEKATSLVSEFLARVLVVVLKDEEWVRWVCEGKRAMGLDEGVARGVVCGEKEQVVVGVEEARRGLWEVMGRLFEFQLFHAGNERTYMQYLCENLKEVDLGKVGLDGVKIRRDACAAWGGSGSGRNSENVSMKKYTQAKVLGFGIAAALLLRVQELYESGNATFPSNGY</sequence>
<organism evidence="1 2">
    <name type="scientific">Lindgomyces ingoldianus</name>
    <dbReference type="NCBI Taxonomy" id="673940"/>
    <lineage>
        <taxon>Eukaryota</taxon>
        <taxon>Fungi</taxon>
        <taxon>Dikarya</taxon>
        <taxon>Ascomycota</taxon>
        <taxon>Pezizomycotina</taxon>
        <taxon>Dothideomycetes</taxon>
        <taxon>Pleosporomycetidae</taxon>
        <taxon>Pleosporales</taxon>
        <taxon>Lindgomycetaceae</taxon>
        <taxon>Lindgomyces</taxon>
    </lineage>
</organism>
<protein>
    <submittedName>
        <fullName evidence="1">Uncharacterized protein</fullName>
    </submittedName>
</protein>